<sequence>MSQQIGITFTWENEVYQGVIEKEYENSYLISVNNPNQELIDKYNGRIVISKKKCNELAE</sequence>
<dbReference type="RefSeq" id="WP_379981108.1">
    <property type="nucleotide sequence ID" value="NZ_JBHUMO010000043.1"/>
</dbReference>
<gene>
    <name evidence="1" type="ORF">ACFSR0_06565</name>
</gene>
<dbReference type="EMBL" id="JBHUMO010000043">
    <property type="protein sequence ID" value="MFD2729082.1"/>
    <property type="molecule type" value="Genomic_DNA"/>
</dbReference>
<evidence type="ECO:0000313" key="2">
    <source>
        <dbReference type="Proteomes" id="UP001597427"/>
    </source>
</evidence>
<keyword evidence="2" id="KW-1185">Reference proteome</keyword>
<dbReference type="Proteomes" id="UP001597427">
    <property type="component" value="Unassembled WGS sequence"/>
</dbReference>
<reference evidence="2" key="1">
    <citation type="journal article" date="2019" name="Int. J. Syst. Evol. Microbiol.">
        <title>The Global Catalogue of Microorganisms (GCM) 10K type strain sequencing project: providing services to taxonomists for standard genome sequencing and annotation.</title>
        <authorList>
            <consortium name="The Broad Institute Genomics Platform"/>
            <consortium name="The Broad Institute Genome Sequencing Center for Infectious Disease"/>
            <person name="Wu L."/>
            <person name="Ma J."/>
        </authorList>
    </citation>
    <scope>NUCLEOTIDE SEQUENCE [LARGE SCALE GENOMIC DNA]</scope>
    <source>
        <strain evidence="2">TISTR 932</strain>
    </source>
</reference>
<accession>A0ABW5TIF6</accession>
<organism evidence="1 2">
    <name type="scientific">Enterococcus camelliae</name>
    <dbReference type="NCBI Taxonomy" id="453959"/>
    <lineage>
        <taxon>Bacteria</taxon>
        <taxon>Bacillati</taxon>
        <taxon>Bacillota</taxon>
        <taxon>Bacilli</taxon>
        <taxon>Lactobacillales</taxon>
        <taxon>Enterococcaceae</taxon>
        <taxon>Enterococcus</taxon>
    </lineage>
</organism>
<name>A0ABW5TIF6_9ENTE</name>
<evidence type="ECO:0000313" key="1">
    <source>
        <dbReference type="EMBL" id="MFD2729082.1"/>
    </source>
</evidence>
<comment type="caution">
    <text evidence="1">The sequence shown here is derived from an EMBL/GenBank/DDBJ whole genome shotgun (WGS) entry which is preliminary data.</text>
</comment>
<proteinExistence type="predicted"/>
<protein>
    <submittedName>
        <fullName evidence="1">DUF2187 domain-containing protein</fullName>
    </submittedName>
</protein>